<dbReference type="AlphaFoldDB" id="A0A2W4JU86"/>
<reference evidence="3" key="1">
    <citation type="submission" date="2018-05" db="EMBL/GenBank/DDBJ databases">
        <authorList>
            <person name="Lanie J.A."/>
            <person name="Ng W.-L."/>
            <person name="Kazmierczak K.M."/>
            <person name="Andrzejewski T.M."/>
            <person name="Davidsen T.M."/>
            <person name="Wayne K.J."/>
            <person name="Tettelin H."/>
            <person name="Glass J.I."/>
            <person name="Rusch D."/>
            <person name="Podicherti R."/>
            <person name="Tsui H.-C.T."/>
            <person name="Winkler M.E."/>
        </authorList>
    </citation>
    <scope>NUCLEOTIDE SEQUENCE</scope>
    <source>
        <strain evidence="3">ZC4RG45</strain>
    </source>
</reference>
<feature type="domain" description="AMP-dependent synthetase/ligase" evidence="1">
    <location>
        <begin position="16"/>
        <end position="365"/>
    </location>
</feature>
<dbReference type="InterPro" id="IPR020845">
    <property type="entry name" value="AMP-binding_CS"/>
</dbReference>
<dbReference type="Gene3D" id="3.30.300.30">
    <property type="match status" value="1"/>
</dbReference>
<dbReference type="PANTHER" id="PTHR43767:SF1">
    <property type="entry name" value="NONRIBOSOMAL PEPTIDE SYNTHASE PES1 (EUROFUNG)-RELATED"/>
    <property type="match status" value="1"/>
</dbReference>
<dbReference type="InterPro" id="IPR042099">
    <property type="entry name" value="ANL_N_sf"/>
</dbReference>
<accession>A0A2W4JU86</accession>
<dbReference type="InterPro" id="IPR050237">
    <property type="entry name" value="ATP-dep_AMP-bd_enzyme"/>
</dbReference>
<evidence type="ECO:0000259" key="2">
    <source>
        <dbReference type="Pfam" id="PF13193"/>
    </source>
</evidence>
<dbReference type="InterPro" id="IPR045851">
    <property type="entry name" value="AMP-bd_C_sf"/>
</dbReference>
<dbReference type="Pfam" id="PF13193">
    <property type="entry name" value="AMP-binding_C"/>
    <property type="match status" value="1"/>
</dbReference>
<dbReference type="SUPFAM" id="SSF56801">
    <property type="entry name" value="Acetyl-CoA synthetase-like"/>
    <property type="match status" value="1"/>
</dbReference>
<dbReference type="InterPro" id="IPR025110">
    <property type="entry name" value="AMP-bd_C"/>
</dbReference>
<dbReference type="STRING" id="1111738.GCA_000427905_03625"/>
<dbReference type="Pfam" id="PF00501">
    <property type="entry name" value="AMP-binding"/>
    <property type="match status" value="1"/>
</dbReference>
<dbReference type="CDD" id="cd05934">
    <property type="entry name" value="FACL_DitJ_like"/>
    <property type="match status" value="1"/>
</dbReference>
<comment type="caution">
    <text evidence="3">The sequence shown here is derived from an EMBL/GenBank/DDBJ whole genome shotgun (WGS) entry which is preliminary data.</text>
</comment>
<dbReference type="Gene3D" id="3.40.50.12780">
    <property type="entry name" value="N-terminal domain of ligase-like"/>
    <property type="match status" value="1"/>
</dbReference>
<dbReference type="InterPro" id="IPR000873">
    <property type="entry name" value="AMP-dep_synth/lig_dom"/>
</dbReference>
<dbReference type="EMBL" id="QGUI01000025">
    <property type="protein sequence ID" value="PZN01266.1"/>
    <property type="molecule type" value="Genomic_DNA"/>
</dbReference>
<dbReference type="GO" id="GO:0016878">
    <property type="term" value="F:acid-thiol ligase activity"/>
    <property type="evidence" value="ECO:0007669"/>
    <property type="project" value="UniProtKB-ARBA"/>
</dbReference>
<evidence type="ECO:0000259" key="1">
    <source>
        <dbReference type="Pfam" id="PF00501"/>
    </source>
</evidence>
<proteinExistence type="predicted"/>
<protein>
    <submittedName>
        <fullName evidence="3">Acyl-CoA synthetase</fullName>
    </submittedName>
</protein>
<name>A0A2W4JU86_9PSEU</name>
<organism evidence="3">
    <name type="scientific">Thermocrispum agreste</name>
    <dbReference type="NCBI Taxonomy" id="37925"/>
    <lineage>
        <taxon>Bacteria</taxon>
        <taxon>Bacillati</taxon>
        <taxon>Actinomycetota</taxon>
        <taxon>Actinomycetes</taxon>
        <taxon>Pseudonocardiales</taxon>
        <taxon>Pseudonocardiaceae</taxon>
        <taxon>Thermocrispum</taxon>
    </lineage>
</organism>
<dbReference type="PROSITE" id="PS00455">
    <property type="entry name" value="AMP_BINDING"/>
    <property type="match status" value="1"/>
</dbReference>
<gene>
    <name evidence="3" type="ORF">DIU77_01220</name>
</gene>
<sequence length="514" mass="56566">MTDLTGIDDLARLTARAAESWPDRTAWVFDTGGEPRSLTFAEVHARSDEFAGALASLGVSPGDRVALMLRNCPEFPLLWLATAKLGAAMVPVNVNYRELDGSHVLADAGARVVVGAPEFVEMLRVIAPKAGVERVLTPGELPAGKPKPELPLPAGEQPVNIQYTSGTTGAPKGCVLPHRYWTTLARGMITEHPWLRSDDVMLTAQPFHYIDPQWHVAVGLASGARLVVLDRFHPSTFWSKVREHGVTWFYCLGMMPTLLLRQPPSEEDKRHRVRAVHASAIPGELHSRLEERWGVPWFEAFGMTETGADIRVRPQDHDEVVGTGCIGTPVPGREVAVLGPDDRPVPRGETGELAIRGVGLMLGYHQRPDDTVRAFRNGWFHTGDLVRMDDRGRIYYVGRTKDMIRRSGENISADEVERALLLHPGVRLAAVIGVPDEIRGEEVEAFVVPADGADPTPDELAEHCAAKLAYFKVPRYWKVVDELPMTASERVAKGRLKSADPLAGAYDRVARAWL</sequence>
<feature type="domain" description="AMP-binding enzyme C-terminal" evidence="2">
    <location>
        <begin position="415"/>
        <end position="489"/>
    </location>
</feature>
<evidence type="ECO:0000313" key="3">
    <source>
        <dbReference type="EMBL" id="PZN01266.1"/>
    </source>
</evidence>
<dbReference type="PANTHER" id="PTHR43767">
    <property type="entry name" value="LONG-CHAIN-FATTY-ACID--COA LIGASE"/>
    <property type="match status" value="1"/>
</dbReference>